<comment type="subcellular location">
    <subcellularLocation>
        <location evidence="1">Cell projection</location>
        <location evidence="1">Cilium</location>
    </subcellularLocation>
    <subcellularLocation>
        <location evidence="2">Cytoplasm</location>
        <location evidence="2">Cytoskeleton</location>
    </subcellularLocation>
</comment>
<evidence type="ECO:0000313" key="9">
    <source>
        <dbReference type="Proteomes" id="UP000492820"/>
    </source>
</evidence>
<comment type="similarity">
    <text evidence="6">Belongs to the PIERCE1 family.</text>
</comment>
<dbReference type="WBParaSite" id="EgrG_000231700">
    <property type="protein sequence ID" value="EgrG_000231700"/>
    <property type="gene ID" value="EgrG_000231700"/>
</dbReference>
<reference evidence="10" key="3">
    <citation type="submission" date="2020-10" db="UniProtKB">
        <authorList>
            <consortium name="WormBaseParasite"/>
        </authorList>
    </citation>
    <scope>IDENTIFICATION</scope>
</reference>
<evidence type="ECO:0000256" key="2">
    <source>
        <dbReference type="ARBA" id="ARBA00004245"/>
    </source>
</evidence>
<feature type="region of interest" description="Disordered" evidence="7">
    <location>
        <begin position="44"/>
        <end position="63"/>
    </location>
</feature>
<name>A0A068WNP6_ECHGR</name>
<dbReference type="GO" id="GO:0005879">
    <property type="term" value="C:axonemal microtubule"/>
    <property type="evidence" value="ECO:0007669"/>
    <property type="project" value="InterPro"/>
</dbReference>
<dbReference type="PANTHER" id="PTHR20899:SF1">
    <property type="entry name" value="PIERCER OF MICROTUBULE WALL 1 PROTEIN"/>
    <property type="match status" value="1"/>
</dbReference>
<evidence type="ECO:0000256" key="4">
    <source>
        <dbReference type="ARBA" id="ARBA00023212"/>
    </source>
</evidence>
<keyword evidence="4" id="KW-0206">Cytoskeleton</keyword>
<dbReference type="InterPro" id="IPR026507">
    <property type="entry name" value="PIRC1/2"/>
</dbReference>
<evidence type="ECO:0000256" key="6">
    <source>
        <dbReference type="ARBA" id="ARBA00038014"/>
    </source>
</evidence>
<evidence type="ECO:0000313" key="10">
    <source>
        <dbReference type="WBParaSite" id="EgrG_000231700"/>
    </source>
</evidence>
<dbReference type="Pfam" id="PF14892">
    <property type="entry name" value="PIRC1_2"/>
    <property type="match status" value="1"/>
</dbReference>
<gene>
    <name evidence="8" type="ORF">EgrG_000231700</name>
</gene>
<evidence type="ECO:0000256" key="7">
    <source>
        <dbReference type="SAM" id="MobiDB-lite"/>
    </source>
</evidence>
<evidence type="ECO:0000256" key="5">
    <source>
        <dbReference type="ARBA" id="ARBA00023273"/>
    </source>
</evidence>
<evidence type="ECO:0000256" key="1">
    <source>
        <dbReference type="ARBA" id="ARBA00004138"/>
    </source>
</evidence>
<reference evidence="8 9" key="1">
    <citation type="journal article" date="2013" name="Nature">
        <title>The genomes of four tapeworm species reveal adaptations to parasitism.</title>
        <authorList>
            <person name="Tsai I.J."/>
            <person name="Zarowiecki M."/>
            <person name="Holroyd N."/>
            <person name="Garciarrubio A."/>
            <person name="Sanchez-Flores A."/>
            <person name="Brooks K.L."/>
            <person name="Tracey A."/>
            <person name="Bobes R.J."/>
            <person name="Fragoso G."/>
            <person name="Sciutto E."/>
            <person name="Aslett M."/>
            <person name="Beasley H."/>
            <person name="Bennett H.M."/>
            <person name="Cai J."/>
            <person name="Camicia F."/>
            <person name="Clark R."/>
            <person name="Cucher M."/>
            <person name="De Silva N."/>
            <person name="Day T.A."/>
            <person name="Deplazes P."/>
            <person name="Estrada K."/>
            <person name="Fernandez C."/>
            <person name="Holland P.W."/>
            <person name="Hou J."/>
            <person name="Hu S."/>
            <person name="Huckvale T."/>
            <person name="Hung S.S."/>
            <person name="Kamenetzky L."/>
            <person name="Keane J.A."/>
            <person name="Kiss F."/>
            <person name="Koziol U."/>
            <person name="Lambert O."/>
            <person name="Liu K."/>
            <person name="Luo X."/>
            <person name="Luo Y."/>
            <person name="Macchiaroli N."/>
            <person name="Nichol S."/>
            <person name="Paps J."/>
            <person name="Parkinson J."/>
            <person name="Pouchkina-Stantcheva N."/>
            <person name="Riddiford N."/>
            <person name="Rosenzvit M."/>
            <person name="Salinas G."/>
            <person name="Wasmuth J.D."/>
            <person name="Zamanian M."/>
            <person name="Zheng Y."/>
            <person name="Cai X."/>
            <person name="Soberon X."/>
            <person name="Olson P.D."/>
            <person name="Laclette J.P."/>
            <person name="Brehm K."/>
            <person name="Berriman M."/>
            <person name="Garciarrubio A."/>
            <person name="Bobes R.J."/>
            <person name="Fragoso G."/>
            <person name="Sanchez-Flores A."/>
            <person name="Estrada K."/>
            <person name="Cevallos M.A."/>
            <person name="Morett E."/>
            <person name="Gonzalez V."/>
            <person name="Portillo T."/>
            <person name="Ochoa-Leyva A."/>
            <person name="Jose M.V."/>
            <person name="Sciutto E."/>
            <person name="Landa A."/>
            <person name="Jimenez L."/>
            <person name="Valdes V."/>
            <person name="Carrero J.C."/>
            <person name="Larralde C."/>
            <person name="Morales-Montor J."/>
            <person name="Limon-Lason J."/>
            <person name="Soberon X."/>
            <person name="Laclette J.P."/>
        </authorList>
    </citation>
    <scope>NUCLEOTIDE SEQUENCE [LARGE SCALE GENOMIC DNA]</scope>
</reference>
<dbReference type="PANTHER" id="PTHR20899">
    <property type="entry name" value="PIERCE HOMOLOG"/>
    <property type="match status" value="1"/>
</dbReference>
<dbReference type="EMBL" id="LK028580">
    <property type="protein sequence ID" value="CDS20119.1"/>
    <property type="molecule type" value="Genomic_DNA"/>
</dbReference>
<sequence>METQIPPTRHSPMPLNPTQVCLSNSLRNKDRPISQCKEPADLIKQDTKVPDHPNVSLDNLQPFNESEILSDYAKQPSNPMYETTNSEYGKYKPTVHTMPVEYHQRNATFTKTLLTLTDESNQLQWTLSKRFNTIDLTKTDSKPATYF</sequence>
<dbReference type="Proteomes" id="UP000492820">
    <property type="component" value="Unassembled WGS sequence"/>
</dbReference>
<dbReference type="AlphaFoldDB" id="A0A068WNP6"/>
<reference evidence="8" key="2">
    <citation type="submission" date="2014-06" db="EMBL/GenBank/DDBJ databases">
        <authorList>
            <person name="Aslett M."/>
        </authorList>
    </citation>
    <scope>NUCLEOTIDE SEQUENCE</scope>
</reference>
<dbReference type="GO" id="GO:0035082">
    <property type="term" value="P:axoneme assembly"/>
    <property type="evidence" value="ECO:0007669"/>
    <property type="project" value="InterPro"/>
</dbReference>
<protein>
    <submittedName>
        <fullName evidence="8 10">Expressed protein</fullName>
    </submittedName>
</protein>
<evidence type="ECO:0000313" key="8">
    <source>
        <dbReference type="EMBL" id="CDS20119.1"/>
    </source>
</evidence>
<proteinExistence type="inferred from homology"/>
<organism evidence="8">
    <name type="scientific">Echinococcus granulosus</name>
    <name type="common">Hydatid tapeworm</name>
    <dbReference type="NCBI Taxonomy" id="6210"/>
    <lineage>
        <taxon>Eukaryota</taxon>
        <taxon>Metazoa</taxon>
        <taxon>Spiralia</taxon>
        <taxon>Lophotrochozoa</taxon>
        <taxon>Platyhelminthes</taxon>
        <taxon>Cestoda</taxon>
        <taxon>Eucestoda</taxon>
        <taxon>Cyclophyllidea</taxon>
        <taxon>Taeniidae</taxon>
        <taxon>Echinococcus</taxon>
        <taxon>Echinococcus granulosus group</taxon>
    </lineage>
</organism>
<accession>A0A068WNP6</accession>
<keyword evidence="5" id="KW-0966">Cell projection</keyword>
<evidence type="ECO:0000256" key="3">
    <source>
        <dbReference type="ARBA" id="ARBA00022490"/>
    </source>
</evidence>
<keyword evidence="3" id="KW-0963">Cytoplasm</keyword>